<evidence type="ECO:0000313" key="2">
    <source>
        <dbReference type="Proteomes" id="UP000017133"/>
    </source>
</evidence>
<dbReference type="PATRIC" id="fig|1389415.4.peg.3934"/>
<organism evidence="1 2">
    <name type="scientific">Photorhabdus temperata J3</name>
    <dbReference type="NCBI Taxonomy" id="1389415"/>
    <lineage>
        <taxon>Bacteria</taxon>
        <taxon>Pseudomonadati</taxon>
        <taxon>Pseudomonadota</taxon>
        <taxon>Gammaproteobacteria</taxon>
        <taxon>Enterobacterales</taxon>
        <taxon>Morganellaceae</taxon>
        <taxon>Photorhabdus</taxon>
    </lineage>
</organism>
<dbReference type="EMBL" id="AXDT01000196">
    <property type="protein sequence ID" value="ERT11405.1"/>
    <property type="molecule type" value="Genomic_DNA"/>
</dbReference>
<protein>
    <submittedName>
        <fullName evidence="1">Uncharacterized protein</fullName>
    </submittedName>
</protein>
<evidence type="ECO:0000313" key="1">
    <source>
        <dbReference type="EMBL" id="ERT11405.1"/>
    </source>
</evidence>
<comment type="caution">
    <text evidence="1">The sequence shown here is derived from an EMBL/GenBank/DDBJ whole genome shotgun (WGS) entry which is preliminary data.</text>
</comment>
<sequence length="71" mass="8071">MRLIFELADRWGEPDPRKIAALPANVLRHWQAFFMLNAQENDLGTEPVSVNCEVSDDITVQCNDVMRVLNG</sequence>
<dbReference type="RefSeq" id="WP_023045813.1">
    <property type="nucleotide sequence ID" value="NZ_AXDT01000196.1"/>
</dbReference>
<reference evidence="1 2" key="1">
    <citation type="submission" date="2013-10" db="EMBL/GenBank/DDBJ databases">
        <title>Whole Genome Shotgun Sequence of Photorhabdus temperata J3.</title>
        <authorList>
            <person name="Park G.-S."/>
            <person name="Hong S.-J."/>
            <person name="Shin J.-H."/>
        </authorList>
    </citation>
    <scope>NUCLEOTIDE SEQUENCE [LARGE SCALE GENOMIC DNA]</scope>
    <source>
        <strain evidence="1 2">J3</strain>
    </source>
</reference>
<dbReference type="Proteomes" id="UP000017133">
    <property type="component" value="Unassembled WGS sequence"/>
</dbReference>
<accession>U7QWR9</accession>
<keyword evidence="2" id="KW-1185">Reference proteome</keyword>
<dbReference type="AlphaFoldDB" id="U7QWR9"/>
<proteinExistence type="predicted"/>
<gene>
    <name evidence="1" type="ORF">O185_19650</name>
</gene>
<name>U7QWR9_PHOTE</name>